<evidence type="ECO:0000256" key="3">
    <source>
        <dbReference type="ARBA" id="ARBA00022643"/>
    </source>
</evidence>
<sequence length="321" mass="36803">MQFYYAPLEGVVGHVYRNAHKANFKYIDKYFAPFIVSDQKKGFSTKDLDDILLENNNGLILVPQILSNNASDFIHTAQKINQMGYSEINLNLGCPSKKVVSKNRGSGFLAHKEALNAFLDDVYSSQIAQHVAFSIKTRLGKTHPDEFYALIEIFNRYPVKELIIHPRIQTDIYHNKPNLKVFKEALSLSQNPLCYNGDIFTVSDYTTFTNAFPEVKAMMLGRGLLANPDLVNAIKTYSKIDKSVLKAFHDDIYAGYRQSLMVERNVLSKMKEIWYYLIQSFTNNETYLKVIRAAISFVDYEAVVERLFEEQEIDVHSGYSQ</sequence>
<dbReference type="SUPFAM" id="SSF51395">
    <property type="entry name" value="FMN-linked oxidoreductases"/>
    <property type="match status" value="1"/>
</dbReference>
<dbReference type="PROSITE" id="PS01136">
    <property type="entry name" value="UPF0034"/>
    <property type="match status" value="1"/>
</dbReference>
<keyword evidence="4 7" id="KW-0819">tRNA processing</keyword>
<gene>
    <name evidence="9" type="ORF">ISU02_04870</name>
</gene>
<evidence type="ECO:0000313" key="10">
    <source>
        <dbReference type="Proteomes" id="UP000614200"/>
    </source>
</evidence>
<dbReference type="Proteomes" id="UP000614200">
    <property type="component" value="Unassembled WGS sequence"/>
</dbReference>
<dbReference type="EMBL" id="JADKNH010000002">
    <property type="protein sequence ID" value="MBF4692435.1"/>
    <property type="molecule type" value="Genomic_DNA"/>
</dbReference>
<dbReference type="PIRSF" id="PIRSF006621">
    <property type="entry name" value="Dus"/>
    <property type="match status" value="1"/>
</dbReference>
<keyword evidence="2 7" id="KW-0285">Flavoprotein</keyword>
<keyword evidence="10" id="KW-1185">Reference proteome</keyword>
<dbReference type="InterPro" id="IPR001269">
    <property type="entry name" value="DUS_fam"/>
</dbReference>
<dbReference type="InterPro" id="IPR018517">
    <property type="entry name" value="tRNA_hU_synthase_CS"/>
</dbReference>
<proteinExistence type="inferred from homology"/>
<comment type="caution">
    <text evidence="9">The sequence shown here is derived from an EMBL/GenBank/DDBJ whole genome shotgun (WGS) entry which is preliminary data.</text>
</comment>
<protein>
    <recommendedName>
        <fullName evidence="7">tRNA-dihydrouridine synthase</fullName>
        <ecNumber evidence="7">1.3.1.-</ecNumber>
    </recommendedName>
</protein>
<evidence type="ECO:0000313" key="9">
    <source>
        <dbReference type="EMBL" id="MBF4692435.1"/>
    </source>
</evidence>
<name>A0ABR9ZPP5_9FIRM</name>
<keyword evidence="5" id="KW-0521">NADP</keyword>
<dbReference type="RefSeq" id="WP_194700665.1">
    <property type="nucleotide sequence ID" value="NZ_JADKNH010000002.1"/>
</dbReference>
<dbReference type="EC" id="1.3.1.-" evidence="7"/>
<dbReference type="PANTHER" id="PTHR45846:SF1">
    <property type="entry name" value="TRNA-DIHYDROURIDINE(47) SYNTHASE [NAD(P)(+)]-LIKE"/>
    <property type="match status" value="1"/>
</dbReference>
<evidence type="ECO:0000256" key="1">
    <source>
        <dbReference type="ARBA" id="ARBA00001917"/>
    </source>
</evidence>
<dbReference type="PANTHER" id="PTHR45846">
    <property type="entry name" value="TRNA-DIHYDROURIDINE(47) SYNTHASE [NAD(P)(+)]-LIKE"/>
    <property type="match status" value="1"/>
</dbReference>
<keyword evidence="6 7" id="KW-0560">Oxidoreductase</keyword>
<dbReference type="InterPro" id="IPR013785">
    <property type="entry name" value="Aldolase_TIM"/>
</dbReference>
<reference evidence="9 10" key="1">
    <citation type="submission" date="2020-11" db="EMBL/GenBank/DDBJ databases">
        <title>Fusibacter basophilias sp. nov.</title>
        <authorList>
            <person name="Qiu D."/>
        </authorList>
    </citation>
    <scope>NUCLEOTIDE SEQUENCE [LARGE SCALE GENOMIC DNA]</scope>
    <source>
        <strain evidence="9 10">Q10-2</strain>
    </source>
</reference>
<comment type="function">
    <text evidence="7">Catalyzes the synthesis of 5,6-dihydrouridine (D), a modified base found in the D-loop of most tRNAs, via the reduction of the C5-C6 double bond in target uridines.</text>
</comment>
<accession>A0ABR9ZPP5</accession>
<organism evidence="9 10">
    <name type="scientific">Fusibacter ferrireducens</name>
    <dbReference type="NCBI Taxonomy" id="2785058"/>
    <lineage>
        <taxon>Bacteria</taxon>
        <taxon>Bacillati</taxon>
        <taxon>Bacillota</taxon>
        <taxon>Clostridia</taxon>
        <taxon>Eubacteriales</taxon>
        <taxon>Eubacteriales Family XII. Incertae Sedis</taxon>
        <taxon>Fusibacter</taxon>
    </lineage>
</organism>
<feature type="domain" description="DUS-like FMN-binding" evidence="8">
    <location>
        <begin position="30"/>
        <end position="242"/>
    </location>
</feature>
<dbReference type="Gene3D" id="3.20.20.70">
    <property type="entry name" value="Aldolase class I"/>
    <property type="match status" value="1"/>
</dbReference>
<evidence type="ECO:0000259" key="8">
    <source>
        <dbReference type="Pfam" id="PF01207"/>
    </source>
</evidence>
<dbReference type="Pfam" id="PF01207">
    <property type="entry name" value="Dus"/>
    <property type="match status" value="1"/>
</dbReference>
<evidence type="ECO:0000256" key="5">
    <source>
        <dbReference type="ARBA" id="ARBA00022857"/>
    </source>
</evidence>
<evidence type="ECO:0000256" key="4">
    <source>
        <dbReference type="ARBA" id="ARBA00022694"/>
    </source>
</evidence>
<evidence type="ECO:0000256" key="7">
    <source>
        <dbReference type="PIRNR" id="PIRNR006621"/>
    </source>
</evidence>
<evidence type="ECO:0000256" key="6">
    <source>
        <dbReference type="ARBA" id="ARBA00023002"/>
    </source>
</evidence>
<evidence type="ECO:0000256" key="2">
    <source>
        <dbReference type="ARBA" id="ARBA00022630"/>
    </source>
</evidence>
<comment type="cofactor">
    <cofactor evidence="1 7">
        <name>FMN</name>
        <dbReference type="ChEBI" id="CHEBI:58210"/>
    </cofactor>
</comment>
<dbReference type="CDD" id="cd02801">
    <property type="entry name" value="DUS_like_FMN"/>
    <property type="match status" value="1"/>
</dbReference>
<comment type="similarity">
    <text evidence="7">Belongs to the dus family.</text>
</comment>
<keyword evidence="3 7" id="KW-0288">FMN</keyword>
<dbReference type="InterPro" id="IPR035587">
    <property type="entry name" value="DUS-like_FMN-bd"/>
</dbReference>